<proteinExistence type="predicted"/>
<dbReference type="PRINTS" id="PR01488">
    <property type="entry name" value="RTXTOXINA"/>
</dbReference>
<dbReference type="EMBL" id="CP010802">
    <property type="protein sequence ID" value="ALC16895.1"/>
    <property type="molecule type" value="Genomic_DNA"/>
</dbReference>
<evidence type="ECO:0000256" key="1">
    <source>
        <dbReference type="ARBA" id="ARBA00004370"/>
    </source>
</evidence>
<feature type="region of interest" description="Disordered" evidence="9">
    <location>
        <begin position="2111"/>
        <end position="2152"/>
    </location>
</feature>
<keyword evidence="6" id="KW-0843">Virulence</keyword>
<dbReference type="PANTHER" id="PTHR38340">
    <property type="entry name" value="S-LAYER PROTEIN"/>
    <property type="match status" value="1"/>
</dbReference>
<feature type="domain" description="Dystroglycan-type cadherin-like" evidence="10">
    <location>
        <begin position="3693"/>
        <end position="3800"/>
    </location>
</feature>
<reference evidence="11 12" key="1">
    <citation type="submission" date="2015-07" db="EMBL/GenBank/DDBJ databases">
        <title>Isolation and Genomic Characterization of a Novel Halophilic Metal-Reducing Deltaproteobacterium from the Deep Subsurface.</title>
        <authorList>
            <person name="Badalamenti J.P."/>
            <person name="Summers Z.M."/>
            <person name="Gralnick J.A."/>
            <person name="Bond D.R."/>
        </authorList>
    </citation>
    <scope>NUCLEOTIDE SEQUENCE [LARGE SCALE GENOMIC DNA]</scope>
    <source>
        <strain evidence="11 12">WTL</strain>
    </source>
</reference>
<protein>
    <recommendedName>
        <fullName evidence="10">Dystroglycan-type cadherin-like domain-containing protein</fullName>
    </recommendedName>
</protein>
<evidence type="ECO:0000256" key="6">
    <source>
        <dbReference type="ARBA" id="ARBA00023026"/>
    </source>
</evidence>
<organism evidence="11 12">
    <name type="scientific">Desulfuromonas soudanensis</name>
    <dbReference type="NCBI Taxonomy" id="1603606"/>
    <lineage>
        <taxon>Bacteria</taxon>
        <taxon>Pseudomonadati</taxon>
        <taxon>Thermodesulfobacteriota</taxon>
        <taxon>Desulfuromonadia</taxon>
        <taxon>Desulfuromonadales</taxon>
        <taxon>Desulfuromonadaceae</taxon>
        <taxon>Desulfuromonas</taxon>
    </lineage>
</organism>
<dbReference type="Pfam" id="PF05345">
    <property type="entry name" value="He_PIG"/>
    <property type="match status" value="1"/>
</dbReference>
<dbReference type="GO" id="GO:0090729">
    <property type="term" value="F:toxin activity"/>
    <property type="evidence" value="ECO:0007669"/>
    <property type="project" value="UniProtKB-KW"/>
</dbReference>
<evidence type="ECO:0000313" key="11">
    <source>
        <dbReference type="EMBL" id="ALC16895.1"/>
    </source>
</evidence>
<dbReference type="Gene3D" id="2.150.10.10">
    <property type="entry name" value="Serralysin-like metalloprotease, C-terminal"/>
    <property type="match status" value="18"/>
</dbReference>
<feature type="coiled-coil region" evidence="8">
    <location>
        <begin position="86"/>
        <end position="113"/>
    </location>
</feature>
<dbReference type="PANTHER" id="PTHR38340:SF1">
    <property type="entry name" value="S-LAYER PROTEIN"/>
    <property type="match status" value="1"/>
</dbReference>
<sequence>MMTEVKDDVADAYNESLDSIEAAIEYASDELVEFGQELRTEAQRLIDEALESGAEQAKETWQDVVETIDKIEKSAIAANALVQATAEEFAQAVENMVDRAQEVTEQIEQLGDSVAGMVVKTYLELAKRADELGDEAGEWVDSSIEKLVRIANDFGDYLTEEGSNLVNDIKATISDLFNNAQSAILRRDPLTLDLDGDGLETVGINSAKPILFDHTGDGIKTATGWIKPDDGFLVLDRNGNGTIDNGTELFGDSTPLFDADGQVIGKAEDGFAALAQEDTNGDGVVNAQDANFNDLRIWRDLNSDGISQEGELQSLTEAGITAINVAKTENSQPLANGNLLADLGSYVRSDGSEGGVGSVSAELGDIDLAEDTFHSEFADSIPLTEEAQALPDMNGSGQVRSLREAASLSPEVAAILDQYAQATTRSAQLALLDQLIVAWGETSGLAVTGDGAYDGAETSVSIAGYAEGSAGYEAWMTKLQTLERFNGRPFATPAEGAESVSINLFGARQSFLNQSWSALRQSVYDGLLQQTRLKPYLDAIALTVNDSGLAIDFTGTAAAFADRHASAPGEAVRDLLDLQRISGTDLNGMGWDGYGQLRGWLADTVVSTDPTLNATLIAALGDFGYPGLQTDGSGTNASEAVIGDDAGATLNGEGGNDLLLGGDSNDTLNGGSGNDVLYGGTGDDTYRFNLGDDNDTIVESAGNSGSDTLEFGPDILAGDISISVEGDKLVFAHSNGQDRVSVANWFNSLDDSAHRLDTVLFADGSSFDLNTLQLGTTESDTLTGTDGNDILIGDAGDDTLDGGNGNDWIDGGSGADQMTGGDGDDIYVVDNSGDVVTEAVDGGIDTVDSKISTTLSDNVENLRLAGVAGISGTGNELDNTISGNAGNNALYGMVGDDTLLGNAGNDTLDGGVGADTMAGGSGDDTYLVDDVNDSVSEAAGEGNDTVQSDIDYTLGENVENLTLTGAENLTGTGNSLNNVITGNAGDNTLSGFAGNDTLNGGAGSDTMMGGTGNDTYVVESDGDTVVEALNEGIDTVESSITRSLSDNVENLTLTGSANIDGIGNELDNVITGNTGSNTLDGLEGNDTLDGGAGADTMSGGTGNDTYIVDNAGDTVIEAESEGIDTVRSSVTRTLSDNVENLTLTGGLAINATGNELDNVLVGNNAANVLDGGVGADHMAGSYGNDTYILDDAGDTVSELYGQGTDTVVAPFDYTLGDNVENLNLTGTALTGTGNSLNNVITGTDADNLLTGLDGNDTLNGGVGSDTMVGGRGDDTFVVESDGDTVVEAAGEGIDTVQSSITRTLSDNVDNLTLTGTEDIDGTGNELNNVIIGNTGTNTLTGLEGDDTLDGGTGADAMSGGIGNDTYVVDNAGDDVIEAAGEGTDIVKASIDYTLTDNVENLTLTGNSAIDGTGNELDNVILGNSSSNTLTGLDGNDTLNGGAGADTLVGGTGDDSYIVDNAGDTVVENTGEGIDTVNASVSHTLSDNVENLTLTGSGNINATGNALDNEIFGNSGANILDGGAGVDMMAGGAGNDTYVVDESTDVVVEQAGGGEDNVLSSVDYTLSDNVEHLTLTGTDAIDGTGNASDNTITGNEANNILSGLAGNDTLVGNGGDDLLNGGVGADVMTGGTGGDTYIVDNEGDVVNEIEGEGTDTVESSISYTLGDTVENLTLTGTEAVDGTGNESGNVLTGNAAANTLSGLEGDDTLAGQGGDDLLDGGLGADAMAGGTGDDTYVVDDAGDVVAELLDEGNDTVESSIDYTLTDNVENLTLTGTEALDGTGNELDNTLTGNSAANTLDGGTGADTMVGGAGNDSYLADNAGDTVVENSGEGTDTVIASVDHTLDDNVENLTLTGTEDLNGTGNALSNVITGNSGTNVLTGGAGNDTYNVDRTDDVVVENVNEGTDTVNSSATYTLSENVENLNLTGSENIDGTGNALNNTINGNSGDNVIDGEAGADTMSGGTGNDTYIVDHTSDRVVEGYNAGTDHVLSSVSHTLSSNVENLTLTGTADINGTGNNLNNVIIGNVGNNIINGGSGADAMAGGEGNDTYTVDNSGDTVSENAGEGIDTVNSSVSHTLSDNVENLNLTGSSSISGTGNDLDNVIVGNSGHNTLSGRDGNDRLTGNSGNDILDGGTGADSMAGGSGNDTYVVDNDGDLVTEGYGQGTDTVNSSITYNLTDNVENLNLTGAAAIDGVGNNLNNVINGNSADNVIDGAAGNDTLNAGSGDDTLIGGDGNDTLNGEAGNDALYGNAGNDLLNGGTGADAMAGGTGNDTYIVDNAGDLVTENPGEGTDLVNSSITYTLTDNVENLTLTGSANIDGTGNEINNIVTGNNGANVMDGQAGHDTLYGNAGNDTISGGDGNDLLNGGTGADAMDGGTGDDTYIVDNAGDTVAENTGEGLDTVNSSVSNTLSDNVENLNLTGSASINGTGNDLDNVMVGNSGHNILSGQDGNDTLTGNSGNDTLYGGSGDDTLTSNAGNDLLDGGTGADVMAGGTGDDTYVVDHDGDIVTEAAGQGTDHVKADITYTLTNNVENLTLTGTEAIDGTGNVLNNQIVGNSADNVLDGAAGNDTLHAGSGDDSLIGGDGNDTLNGEAGNDALFGNAGDDMLNGGTGADSMAGGSGNDTYIVDNAGDLVTENSGEGTDLVNSSIDYTLTDNVENLTLTGSANIDGTGNEINNIVTGNSGANVMDGLAGNDTLYGNAGNDTLYGGEGNDLLDGGSGADAMAGGTGDDTYIVDNAGDTVAENAGEGLDTVNSSVSHTLSDNIENLNLTGSSSINGIGNDLDNVIIGNAGNNTLSGLDGNDTLTGNSGNDVLNGGSGADTMAGGAGNDTYVVDAEGDVVIEAVNAGTDTVQSSIDYTLTNNVENLTLTGSADINGTGNSLNNLITGNSGANILDGGSGVDTLAGGEGDDTYMIDNSSDVVVEAVDGGTDTVYSSANYTLSGNIENLTLIGSAALSGTGNAVDNVITGNTGNNTLSGEGGHDILLGGAGNDALNGGSGADQLFGEAGNDTLNGGSDADVMVGGTGDDTYVVDNASDVVTEAAGEGNDTVQTTIDYSLGDNVENLTLTGSAALSGTGNELDNVIAGNGNANVLNGQEGHDTLIGNGGDDTLDGGSGADLMQGGTGNDTYLVDDVNDTVVELAGGGFDSVLTGLNYVLPEHVEKLMLSGHVDVSGTGNSLANTIIGNDGANTLDGGSGADTLAGGAGDDTYIVDHAGDTVVEAAGEGTDTVQASASHTLEANVENLLLTGNAAISGTGNELDNVITGNSAANVLAGEGGNDTLDGGFGADIMAGGTGDDTYIVDNAGDTVTEAAGEGLDTVYSSVSQTLAANVENLVLTGTANTNGVGNNLSNSLVGSAGDNILSGGGGNDQLEGGLGSDTLSGGAGDDHYIFRPGDGNDTIVDALGNNSMYVGGGLTEFDLEADRVGDDMLVRVLGSTESFLLSDWFAQSASDGLNVMTFDDGTVLDRDGIELLINRPPVANTDYITTYEDGGSLNFPASTLLANDTDPNPDDILTVLSVGESGVGASVFLVDGEVSYDIGDQFQELAQGEGLKDSFSYTISDDKAAQNTGTVEVEIIGVNDAPVVMADEGQTVEDLMTSTSGNVLENDTDIDNGTVLTVADHGNQVGEYGTLSVAADGKYTYALDNEDAVVQTLGRSHEKTETFAYSATDGIVDVASTLSIQVNGGNDAPILVAPLADQDFTFHKPFEWQMPADSFVDIDQGDVLDYSATLADGSPLPDWISFDPTTQTFSGWTPKMVGSIDICVTATDRVESTGSTEGSLSASDVFTFSISHSNQGVGNGEDAAPPGQDTNFNDGPGTSPGGPGAKDKKTAVAAKTTVTYLDLSQVNTLMGTSAVQPVATAEGEIFAGWQNMQAAVNDDSLLYDKGAWSDDRQGADVSSMNKAMSGLLSSTQPFGLDGSELTPSNSTLLKVNNGKKS</sequence>
<keyword evidence="3" id="KW-0964">Secreted</keyword>
<dbReference type="SUPFAM" id="SSF51120">
    <property type="entry name" value="beta-Roll"/>
    <property type="match status" value="22"/>
</dbReference>
<dbReference type="InterPro" id="IPR018511">
    <property type="entry name" value="Hemolysin-typ_Ca-bd_CS"/>
</dbReference>
<name>A0A0M4DIT7_9BACT</name>
<evidence type="ECO:0000256" key="2">
    <source>
        <dbReference type="ARBA" id="ARBA00004613"/>
    </source>
</evidence>
<dbReference type="RefSeq" id="WP_053550946.1">
    <property type="nucleotide sequence ID" value="NZ_CP010802.1"/>
</dbReference>
<keyword evidence="7" id="KW-0472">Membrane</keyword>
<dbReference type="Gene3D" id="2.60.40.10">
    <property type="entry name" value="Immunoglobulins"/>
    <property type="match status" value="2"/>
</dbReference>
<dbReference type="InterPro" id="IPR010566">
    <property type="entry name" value="Haemolys_ca-bd"/>
</dbReference>
<dbReference type="GO" id="GO:0005509">
    <property type="term" value="F:calcium ion binding"/>
    <property type="evidence" value="ECO:0007669"/>
    <property type="project" value="InterPro"/>
</dbReference>
<dbReference type="OrthoDB" id="5405960at2"/>
<dbReference type="InterPro" id="IPR011049">
    <property type="entry name" value="Serralysin-like_metalloprot_C"/>
</dbReference>
<evidence type="ECO:0000256" key="3">
    <source>
        <dbReference type="ARBA" id="ARBA00022525"/>
    </source>
</evidence>
<dbReference type="InterPro" id="IPR015919">
    <property type="entry name" value="Cadherin-like_sf"/>
</dbReference>
<evidence type="ECO:0000256" key="4">
    <source>
        <dbReference type="ARBA" id="ARBA00022656"/>
    </source>
</evidence>
<dbReference type="InterPro" id="IPR001343">
    <property type="entry name" value="Hemolysn_Ca-bd"/>
</dbReference>
<dbReference type="SUPFAM" id="SSF49313">
    <property type="entry name" value="Cadherin-like"/>
    <property type="match status" value="1"/>
</dbReference>
<dbReference type="InterPro" id="IPR006644">
    <property type="entry name" value="Cadg"/>
</dbReference>
<dbReference type="Pfam" id="PF00353">
    <property type="entry name" value="HemolysinCabind"/>
    <property type="match status" value="32"/>
</dbReference>
<dbReference type="Proteomes" id="UP000057158">
    <property type="component" value="Chromosome"/>
</dbReference>
<dbReference type="PROSITE" id="PS00330">
    <property type="entry name" value="HEMOLYSIN_CALCIUM"/>
    <property type="match status" value="20"/>
</dbReference>
<evidence type="ECO:0000256" key="5">
    <source>
        <dbReference type="ARBA" id="ARBA00022737"/>
    </source>
</evidence>
<evidence type="ECO:0000259" key="10">
    <source>
        <dbReference type="SMART" id="SM00736"/>
    </source>
</evidence>
<dbReference type="GO" id="GO:0016020">
    <property type="term" value="C:membrane"/>
    <property type="evidence" value="ECO:0007669"/>
    <property type="project" value="UniProtKB-SubCell"/>
</dbReference>
<keyword evidence="4" id="KW-0800">Toxin</keyword>
<evidence type="ECO:0000256" key="8">
    <source>
        <dbReference type="SAM" id="Coils"/>
    </source>
</evidence>
<dbReference type="Pfam" id="PF06594">
    <property type="entry name" value="HCBP_related"/>
    <property type="match status" value="2"/>
</dbReference>
<evidence type="ECO:0000256" key="7">
    <source>
        <dbReference type="ARBA" id="ARBA00023136"/>
    </source>
</evidence>
<dbReference type="InterPro" id="IPR013783">
    <property type="entry name" value="Ig-like_fold"/>
</dbReference>
<feature type="compositionally biased region" description="Polar residues" evidence="9">
    <location>
        <begin position="3924"/>
        <end position="3933"/>
    </location>
</feature>
<keyword evidence="5" id="KW-0677">Repeat</keyword>
<accession>A0A0M4DIT7</accession>
<dbReference type="GO" id="GO:0005576">
    <property type="term" value="C:extracellular region"/>
    <property type="evidence" value="ECO:0007669"/>
    <property type="project" value="UniProtKB-SubCell"/>
</dbReference>
<evidence type="ECO:0000313" key="12">
    <source>
        <dbReference type="Proteomes" id="UP000057158"/>
    </source>
</evidence>
<evidence type="ECO:0000256" key="9">
    <source>
        <dbReference type="SAM" id="MobiDB-lite"/>
    </source>
</evidence>
<keyword evidence="8" id="KW-0175">Coiled coil</keyword>
<dbReference type="PATRIC" id="fig|1603606.3.peg.2300"/>
<dbReference type="InterPro" id="IPR050557">
    <property type="entry name" value="RTX_toxin/Mannuronan_C5-epim"/>
</dbReference>
<dbReference type="SMART" id="SM00736">
    <property type="entry name" value="CADG"/>
    <property type="match status" value="1"/>
</dbReference>
<dbReference type="InterPro" id="IPR003995">
    <property type="entry name" value="RTX_toxin_determinant-A"/>
</dbReference>
<keyword evidence="12" id="KW-1185">Reference proteome</keyword>
<dbReference type="PRINTS" id="PR00313">
    <property type="entry name" value="CABNDNGRPT"/>
</dbReference>
<dbReference type="KEGG" id="des:DSOUD_2128"/>
<gene>
    <name evidence="11" type="ORF">DSOUD_2128</name>
</gene>
<feature type="region of interest" description="Disordered" evidence="9">
    <location>
        <begin position="3914"/>
        <end position="3940"/>
    </location>
</feature>
<comment type="subcellular location">
    <subcellularLocation>
        <location evidence="1">Membrane</location>
    </subcellularLocation>
    <subcellularLocation>
        <location evidence="2">Secreted</location>
    </subcellularLocation>
</comment>
<feature type="region of interest" description="Disordered" evidence="9">
    <location>
        <begin position="3797"/>
        <end position="3831"/>
    </location>
</feature>
<dbReference type="STRING" id="1603606.DSOUD_2128"/>